<dbReference type="EMBL" id="JBHSAY010000015">
    <property type="protein sequence ID" value="MFC4134525.1"/>
    <property type="molecule type" value="Genomic_DNA"/>
</dbReference>
<name>A0ABV8LW63_9ACTN</name>
<evidence type="ECO:0000313" key="2">
    <source>
        <dbReference type="EMBL" id="MFC4134525.1"/>
    </source>
</evidence>
<dbReference type="Gene3D" id="3.10.180.10">
    <property type="entry name" value="2,3-Dihydroxybiphenyl 1,2-Dioxygenase, domain 1"/>
    <property type="match status" value="1"/>
</dbReference>
<proteinExistence type="predicted"/>
<gene>
    <name evidence="2" type="ORF">ACFOZ4_28275</name>
</gene>
<reference evidence="3" key="1">
    <citation type="journal article" date="2019" name="Int. J. Syst. Evol. Microbiol.">
        <title>The Global Catalogue of Microorganisms (GCM) 10K type strain sequencing project: providing services to taxonomists for standard genome sequencing and annotation.</title>
        <authorList>
            <consortium name="The Broad Institute Genomics Platform"/>
            <consortium name="The Broad Institute Genome Sequencing Center for Infectious Disease"/>
            <person name="Wu L."/>
            <person name="Ma J."/>
        </authorList>
    </citation>
    <scope>NUCLEOTIDE SEQUENCE [LARGE SCALE GENOMIC DNA]</scope>
    <source>
        <strain evidence="3">CGMCC 4.7289</strain>
    </source>
</reference>
<keyword evidence="3" id="KW-1185">Reference proteome</keyword>
<accession>A0ABV8LW63</accession>
<dbReference type="InterPro" id="IPR004360">
    <property type="entry name" value="Glyas_Fos-R_dOase_dom"/>
</dbReference>
<organism evidence="2 3">
    <name type="scientific">Hamadaea flava</name>
    <dbReference type="NCBI Taxonomy" id="1742688"/>
    <lineage>
        <taxon>Bacteria</taxon>
        <taxon>Bacillati</taxon>
        <taxon>Actinomycetota</taxon>
        <taxon>Actinomycetes</taxon>
        <taxon>Micromonosporales</taxon>
        <taxon>Micromonosporaceae</taxon>
        <taxon>Hamadaea</taxon>
    </lineage>
</organism>
<comment type="caution">
    <text evidence="2">The sequence shown here is derived from an EMBL/GenBank/DDBJ whole genome shotgun (WGS) entry which is preliminary data.</text>
</comment>
<dbReference type="Pfam" id="PF00903">
    <property type="entry name" value="Glyoxalase"/>
    <property type="match status" value="1"/>
</dbReference>
<feature type="domain" description="VOC" evidence="1">
    <location>
        <begin position="2"/>
        <end position="113"/>
    </location>
</feature>
<evidence type="ECO:0000259" key="1">
    <source>
        <dbReference type="PROSITE" id="PS51819"/>
    </source>
</evidence>
<evidence type="ECO:0000313" key="3">
    <source>
        <dbReference type="Proteomes" id="UP001595816"/>
    </source>
</evidence>
<protein>
    <submittedName>
        <fullName evidence="2">VOC family protein</fullName>
    </submittedName>
</protein>
<dbReference type="InterPro" id="IPR037523">
    <property type="entry name" value="VOC_core"/>
</dbReference>
<dbReference type="RefSeq" id="WP_253761326.1">
    <property type="nucleotide sequence ID" value="NZ_JAMZDZ010000001.1"/>
</dbReference>
<dbReference type="SUPFAM" id="SSF54593">
    <property type="entry name" value="Glyoxalase/Bleomycin resistance protein/Dihydroxybiphenyl dioxygenase"/>
    <property type="match status" value="1"/>
</dbReference>
<sequence>MSALWVPFEVADFERSADHYGRLLALPVIDHWKRPGEQGAVYDAGGGRVEIVQTTRPTRPPGVALELPDRPSVDAVHLAAGPAAETTPATFPRGHYGFVLADPDGNRVLVWTEA</sequence>
<dbReference type="PROSITE" id="PS51819">
    <property type="entry name" value="VOC"/>
    <property type="match status" value="1"/>
</dbReference>
<dbReference type="Proteomes" id="UP001595816">
    <property type="component" value="Unassembled WGS sequence"/>
</dbReference>
<dbReference type="InterPro" id="IPR029068">
    <property type="entry name" value="Glyas_Bleomycin-R_OHBP_Dase"/>
</dbReference>
<dbReference type="CDD" id="cd06587">
    <property type="entry name" value="VOC"/>
    <property type="match status" value="1"/>
</dbReference>